<feature type="compositionally biased region" description="Basic residues" evidence="3">
    <location>
        <begin position="1783"/>
        <end position="1792"/>
    </location>
</feature>
<feature type="compositionally biased region" description="Basic and acidic residues" evidence="3">
    <location>
        <begin position="227"/>
        <end position="238"/>
    </location>
</feature>
<feature type="compositionally biased region" description="Polar residues" evidence="3">
    <location>
        <begin position="341"/>
        <end position="352"/>
    </location>
</feature>
<dbReference type="OrthoDB" id="410104at2759"/>
<feature type="compositionally biased region" description="Basic and acidic residues" evidence="3">
    <location>
        <begin position="386"/>
        <end position="412"/>
    </location>
</feature>
<feature type="compositionally biased region" description="Basic and acidic residues" evidence="3">
    <location>
        <begin position="1596"/>
        <end position="1611"/>
    </location>
</feature>
<feature type="compositionally biased region" description="Acidic residues" evidence="3">
    <location>
        <begin position="1635"/>
        <end position="1644"/>
    </location>
</feature>
<feature type="compositionally biased region" description="Basic and acidic residues" evidence="3">
    <location>
        <begin position="249"/>
        <end position="261"/>
    </location>
</feature>
<feature type="compositionally biased region" description="Polar residues" evidence="3">
    <location>
        <begin position="277"/>
        <end position="290"/>
    </location>
</feature>
<evidence type="ECO:0000313" key="6">
    <source>
        <dbReference type="Proteomes" id="UP000324800"/>
    </source>
</evidence>
<feature type="compositionally biased region" description="Basic and acidic residues" evidence="3">
    <location>
        <begin position="1702"/>
        <end position="1723"/>
    </location>
</feature>
<feature type="region of interest" description="Disordered" evidence="3">
    <location>
        <begin position="118"/>
        <end position="141"/>
    </location>
</feature>
<feature type="compositionally biased region" description="Acidic residues" evidence="3">
    <location>
        <begin position="1769"/>
        <end position="1779"/>
    </location>
</feature>
<dbReference type="GO" id="GO:0036126">
    <property type="term" value="C:sperm flagellum"/>
    <property type="evidence" value="ECO:0007669"/>
    <property type="project" value="TreeGrafter"/>
</dbReference>
<dbReference type="PROSITE" id="PS50878">
    <property type="entry name" value="RT_POL"/>
    <property type="match status" value="1"/>
</dbReference>
<dbReference type="GO" id="GO:0005879">
    <property type="term" value="C:axonemal microtubule"/>
    <property type="evidence" value="ECO:0007669"/>
    <property type="project" value="TreeGrafter"/>
</dbReference>
<name>A0A5J4VM38_9EUKA</name>
<dbReference type="EMBL" id="SNRW01006210">
    <property type="protein sequence ID" value="KAA6383505.1"/>
    <property type="molecule type" value="Genomic_DNA"/>
</dbReference>
<accession>A0A5J4VM38</accession>
<evidence type="ECO:0000256" key="1">
    <source>
        <dbReference type="ARBA" id="ARBA00008738"/>
    </source>
</evidence>
<feature type="coiled-coil region" evidence="2">
    <location>
        <begin position="1150"/>
        <end position="1184"/>
    </location>
</feature>
<feature type="compositionally biased region" description="Basic and acidic residues" evidence="3">
    <location>
        <begin position="419"/>
        <end position="432"/>
    </location>
</feature>
<feature type="compositionally biased region" description="Basic residues" evidence="3">
    <location>
        <begin position="239"/>
        <end position="248"/>
    </location>
</feature>
<evidence type="ECO:0000256" key="2">
    <source>
        <dbReference type="SAM" id="Coils"/>
    </source>
</evidence>
<feature type="compositionally biased region" description="Low complexity" evidence="3">
    <location>
        <begin position="291"/>
        <end position="302"/>
    </location>
</feature>
<feature type="region of interest" description="Disordered" evidence="3">
    <location>
        <begin position="159"/>
        <end position="440"/>
    </location>
</feature>
<feature type="compositionally biased region" description="Acidic residues" evidence="3">
    <location>
        <begin position="204"/>
        <end position="226"/>
    </location>
</feature>
<proteinExistence type="inferred from homology"/>
<feature type="region of interest" description="Disordered" evidence="3">
    <location>
        <begin position="1214"/>
        <end position="1262"/>
    </location>
</feature>
<dbReference type="Proteomes" id="UP000324800">
    <property type="component" value="Unassembled WGS sequence"/>
</dbReference>
<feature type="compositionally biased region" description="Basic and acidic residues" evidence="3">
    <location>
        <begin position="1279"/>
        <end position="1305"/>
    </location>
</feature>
<feature type="compositionally biased region" description="Basic and acidic residues" evidence="3">
    <location>
        <begin position="353"/>
        <end position="378"/>
    </location>
</feature>
<keyword evidence="2" id="KW-0175">Coiled coil</keyword>
<evidence type="ECO:0000259" key="4">
    <source>
        <dbReference type="PROSITE" id="PS50878"/>
    </source>
</evidence>
<feature type="compositionally biased region" description="Basic and acidic residues" evidence="3">
    <location>
        <begin position="1798"/>
        <end position="1820"/>
    </location>
</feature>
<feature type="compositionally biased region" description="Acidic residues" evidence="3">
    <location>
        <begin position="1854"/>
        <end position="1875"/>
    </location>
</feature>
<feature type="compositionally biased region" description="Basic and acidic residues" evidence="3">
    <location>
        <begin position="1576"/>
        <end position="1587"/>
    </location>
</feature>
<sequence length="1935" mass="226186">PTGWSGDAIKKLCLGNQAYMRLMYHFYKACIFAQFYPKAFFFQSAIAIKKEQKPKPRPITIPEAMDKIMAKIILKLEEGAYQNGIPATQMGVKKKWGSEKIINLIQVAIDTQKISTKYNNENEKRSQNKGRIKSRQTLPLMDSIQEINSRINEIEEEISLEQQQQDQEKEKEEEEKEEEEKEEEEEEEDEEKQQRQQKENQEKEEIEDNSQQESESESESEDENDEDKINNDADNERNKKYKKNKRKKTEKEQKQIQKQDQNKIPQQQSSSSSSSSTPLILSSPDRSTTDNNNNINPPKNRPLIAQTPTPKKIAIQQKPISENIFSYSPPKPRKDPQQQPNESKQVANAETQQTEKKNKKNINDKPKKGDNGKIKETSKNQTTTKIYKDNELDEVSKQHTNTHEQDKSDIKIKNKRKDKSQEQKREKTRNSEKISQVQKSQIDDEQQLIQQIQAKIDKCNQVQRAQDTELIIIQTDISGAFNSARRDQILNKLQNLGMSNIGLQYNQQSFEKQDLRHYTKENALKLEIQNGIPQGNPLSPANFAILTADVINTLNLAKRMQFEQTRQTRNIGNSSEWIEACYAYMDDLFMFASSQQQAEMLIEVAEEELNKLHMKLNYGKCKALWVRNGLISQPKPHITTKYGQIDTTDYLEVLGAPITQKQEKREEYFTKVAEQILKVQDIASLMYMQNSMTITKYCTASKLVRLVQTTQIEDESIKQLDRRIRNKVGRNVELEEDAVKSILNMPIKLGGEGIPAVRDIKVPALVATQYELAQEPIIQEILKQAHLLNNGELTDNQGETTHLMGKKCEQTGRILEVLESWEEARNSLRQTNSKMSQHALWMHEKQKDYEYLQSMQEEIGEHLIRRINGAKGRFSGAHRRAIGANNVTKMDDETITTEMNDACLSTKREERIKSRVKRALGIRENEEIEKCIICGNNWRVGHITNCTCVQSTKTRRHTETKYQIAAIFKGLPDVQVELEPGAGHNKQGGKTKNIPDVVITWNTKFHTYNIESSLLGGTITRQSHNIRKIGLDLVVVDEDSGTAGRYTQPEDIVHYAEMQKINTYKDFYKEEDYHVIPFGITTRGTLGAGANSIINLAKEMARQMKRQLPIGQIKKEIMCILKKSDTLMKSIFERCINQKMKVSYKELQTRRETEEIMAENKMEINSLRKQRPRYEQEKLLLEKEYPILANTHYNPKKQDNSDRFVYNRKKLVESEKKKNIQKEQPVITHQQEPEQTDKEKQPVKTYNTRSEMSKRKEDWTNNPEQIVIDDIFNKETLKESQPKMNEMETKQQNVNKERQNENNSKERKKKEMQKDMDKKLKENEERMKKDIEKKKTQREILQEENQNLESQVIQLQNQQMYQQQIIMQQQQQLQIDQQQLQIQQQQTTSQQQEPSLEPIVRQQEMQIVQQVKANNEAYNIQDQKIVSKDIQVFYNNNVATVLETQTMQTQRILNVNQALTPLQQQEAMCTSDPTQYNNESQPNGQQKGNINIFSAIKITGTEKENYIHKDNNQNQNQSMQDYSIQVFNHQTQNNTLNANNQPIDEQEIDAEEQENQVLKIERYLRKEQEEDAEQQANDKKQEEGEKGEQEEEDEDQMKKDKGKEGIVVEKEEEKEEEEDQEEDEKEKEKPIIEKEEQEQEDPQSEEVYAIPSTVIHKGDTNNQIKLANDNKHASNQRNESEEELKIHRRKRSRSQLDQELEEEKKIKQKQKEQKNKDQKESQYKFHTRRSSNISNHEYDQNDPMKRSISRLRLISQTPTPKPFIYRNDNEEEENEEEEENKSKTKNKKKQKQKGIQTRTEDKQEKEEEKESINEQDKNINEDEIDDNKKNKKKRGRPKGSTKKKKGIKTKKEKDDDDGESEQTSDNDPEFQDPEDNNLKNQESGSSDFESDHNYKKSRRKKSKPPTRKRILSNEEEKIINRIIKGMEETQDNSQN</sequence>
<protein>
    <recommendedName>
        <fullName evidence="4">Reverse transcriptase domain-containing protein</fullName>
    </recommendedName>
</protein>
<feature type="non-terminal residue" evidence="5">
    <location>
        <position position="1"/>
    </location>
</feature>
<organism evidence="5 6">
    <name type="scientific">Streblomastix strix</name>
    <dbReference type="NCBI Taxonomy" id="222440"/>
    <lineage>
        <taxon>Eukaryota</taxon>
        <taxon>Metamonada</taxon>
        <taxon>Preaxostyla</taxon>
        <taxon>Oxymonadida</taxon>
        <taxon>Streblomastigidae</taxon>
        <taxon>Streblomastix</taxon>
    </lineage>
</organism>
<feature type="compositionally biased region" description="Polar residues" evidence="3">
    <location>
        <begin position="1878"/>
        <end position="1887"/>
    </location>
</feature>
<feature type="compositionally biased region" description="Acidic residues" evidence="3">
    <location>
        <begin position="1612"/>
        <end position="1625"/>
    </location>
</feature>
<feature type="compositionally biased region" description="Low complexity" evidence="3">
    <location>
        <begin position="262"/>
        <end position="276"/>
    </location>
</feature>
<dbReference type="InterPro" id="IPR033336">
    <property type="entry name" value="SAXO1/2"/>
</dbReference>
<feature type="compositionally biased region" description="Basic residues" evidence="3">
    <location>
        <begin position="1829"/>
        <end position="1850"/>
    </location>
</feature>
<feature type="compositionally biased region" description="Basic and acidic residues" evidence="3">
    <location>
        <begin position="1736"/>
        <end position="1745"/>
    </location>
</feature>
<dbReference type="InterPro" id="IPR000477">
    <property type="entry name" value="RT_dom"/>
</dbReference>
<feature type="domain" description="Reverse transcriptase" evidence="4">
    <location>
        <begin position="376"/>
        <end position="658"/>
    </location>
</feature>
<feature type="region of interest" description="Disordered" evidence="3">
    <location>
        <begin position="1567"/>
        <end position="1916"/>
    </location>
</feature>
<comment type="similarity">
    <text evidence="1">Belongs to the FAM154 family.</text>
</comment>
<feature type="compositionally biased region" description="Acidic residues" evidence="3">
    <location>
        <begin position="171"/>
        <end position="191"/>
    </location>
</feature>
<feature type="compositionally biased region" description="Basic and acidic residues" evidence="3">
    <location>
        <begin position="1231"/>
        <end position="1242"/>
    </location>
</feature>
<dbReference type="GO" id="GO:0008017">
    <property type="term" value="F:microtubule binding"/>
    <property type="evidence" value="ECO:0007669"/>
    <property type="project" value="InterPro"/>
</dbReference>
<evidence type="ECO:0000313" key="5">
    <source>
        <dbReference type="EMBL" id="KAA6383505.1"/>
    </source>
</evidence>
<feature type="region of interest" description="Disordered" evidence="3">
    <location>
        <begin position="1279"/>
        <end position="1325"/>
    </location>
</feature>
<feature type="compositionally biased region" description="Basic and acidic residues" evidence="3">
    <location>
        <begin position="192"/>
        <end position="203"/>
    </location>
</feature>
<dbReference type="GO" id="GO:0036064">
    <property type="term" value="C:ciliary basal body"/>
    <property type="evidence" value="ECO:0007669"/>
    <property type="project" value="TreeGrafter"/>
</dbReference>
<reference evidence="5 6" key="1">
    <citation type="submission" date="2019-03" db="EMBL/GenBank/DDBJ databases">
        <title>Single cell metagenomics reveals metabolic interactions within the superorganism composed of flagellate Streblomastix strix and complex community of Bacteroidetes bacteria on its surface.</title>
        <authorList>
            <person name="Treitli S.C."/>
            <person name="Kolisko M."/>
            <person name="Husnik F."/>
            <person name="Keeling P."/>
            <person name="Hampl V."/>
        </authorList>
    </citation>
    <scope>NUCLEOTIDE SEQUENCE [LARGE SCALE GENOMIC DNA]</scope>
    <source>
        <strain evidence="5">ST1C</strain>
    </source>
</reference>
<dbReference type="PANTHER" id="PTHR31516">
    <property type="entry name" value="STABILIZER OF AXONEMAL MICROTUBULES 2"/>
    <property type="match status" value="1"/>
</dbReference>
<feature type="compositionally biased region" description="Basic residues" evidence="3">
    <location>
        <begin position="1895"/>
        <end position="1910"/>
    </location>
</feature>
<dbReference type="SUPFAM" id="SSF56672">
    <property type="entry name" value="DNA/RNA polymerases"/>
    <property type="match status" value="1"/>
</dbReference>
<feature type="compositionally biased region" description="Basic and acidic residues" evidence="3">
    <location>
        <begin position="1312"/>
        <end position="1325"/>
    </location>
</feature>
<dbReference type="PANTHER" id="PTHR31516:SF17">
    <property type="entry name" value="STABILIZER OF AXONEMAL MICROTUBULES 2"/>
    <property type="match status" value="1"/>
</dbReference>
<dbReference type="Pfam" id="PF00078">
    <property type="entry name" value="RVT_1"/>
    <property type="match status" value="1"/>
</dbReference>
<dbReference type="InterPro" id="IPR043502">
    <property type="entry name" value="DNA/RNA_pol_sf"/>
</dbReference>
<evidence type="ECO:0000256" key="3">
    <source>
        <dbReference type="SAM" id="MobiDB-lite"/>
    </source>
</evidence>
<comment type="caution">
    <text evidence="5">The sequence shown here is derived from an EMBL/GenBank/DDBJ whole genome shotgun (WGS) entry which is preliminary data.</text>
</comment>
<dbReference type="GO" id="GO:0005814">
    <property type="term" value="C:centriole"/>
    <property type="evidence" value="ECO:0007669"/>
    <property type="project" value="TreeGrafter"/>
</dbReference>
<gene>
    <name evidence="5" type="ORF">EZS28_020968</name>
</gene>